<reference evidence="10 11" key="1">
    <citation type="submission" date="2019-06" db="EMBL/GenBank/DDBJ databases">
        <title>A chromosome-scale genome assembly of the European perch, Perca fluviatilis.</title>
        <authorList>
            <person name="Roques C."/>
            <person name="Zahm M."/>
            <person name="Cabau C."/>
            <person name="Klopp C."/>
            <person name="Bouchez O."/>
            <person name="Donnadieu C."/>
            <person name="Kuhl H."/>
            <person name="Gislard M."/>
            <person name="Guendouz S."/>
            <person name="Journot L."/>
            <person name="Haffray P."/>
            <person name="Bestin A."/>
            <person name="Morvezen R."/>
            <person name="Feron R."/>
            <person name="Wen M."/>
            <person name="Jouanno E."/>
            <person name="Herpin A."/>
            <person name="Schartl M."/>
            <person name="Postlethwait J."/>
            <person name="Schaerlinger B."/>
            <person name="Chardard D."/>
            <person name="Lecocq T."/>
            <person name="Poncet C."/>
            <person name="Jaffrelo L."/>
            <person name="Lampietro C."/>
            <person name="Guiguen Y."/>
        </authorList>
    </citation>
    <scope>NUCLEOTIDE SEQUENCE [LARGE SCALE GENOMIC DNA]</scope>
    <source>
        <tissue evidence="10">Blood</tissue>
    </source>
</reference>
<accession>A0A6A5EBE0</accession>
<proteinExistence type="predicted"/>
<evidence type="ECO:0000256" key="4">
    <source>
        <dbReference type="ARBA" id="ARBA00022825"/>
    </source>
</evidence>
<dbReference type="InterPro" id="IPR043504">
    <property type="entry name" value="Peptidase_S1_PA_chymotrypsin"/>
</dbReference>
<feature type="compositionally biased region" description="Low complexity" evidence="8">
    <location>
        <begin position="488"/>
        <end position="502"/>
    </location>
</feature>
<dbReference type="PROSITE" id="PS00135">
    <property type="entry name" value="TRYPSIN_SER"/>
    <property type="match status" value="3"/>
</dbReference>
<dbReference type="InterPro" id="IPR009003">
    <property type="entry name" value="Peptidase_S1_PA"/>
</dbReference>
<dbReference type="FunFam" id="2.40.10.10:FF:000057">
    <property type="entry name" value="Zgc:100868"/>
    <property type="match status" value="1"/>
</dbReference>
<feature type="region of interest" description="Disordered" evidence="8">
    <location>
        <begin position="471"/>
        <end position="502"/>
    </location>
</feature>
<dbReference type="InterPro" id="IPR001254">
    <property type="entry name" value="Trypsin_dom"/>
</dbReference>
<keyword evidence="1 7" id="KW-0645">Protease</keyword>
<keyword evidence="3 7" id="KW-0378">Hydrolase</keyword>
<name>A0A6A5EBE0_PERFL</name>
<dbReference type="GO" id="GO:0006508">
    <property type="term" value="P:proteolysis"/>
    <property type="evidence" value="ECO:0007669"/>
    <property type="project" value="UniProtKB-KW"/>
</dbReference>
<evidence type="ECO:0000313" key="10">
    <source>
        <dbReference type="EMBL" id="KAF1379976.1"/>
    </source>
</evidence>
<keyword evidence="6" id="KW-0325">Glycoprotein</keyword>
<evidence type="ECO:0000259" key="9">
    <source>
        <dbReference type="PROSITE" id="PS50240"/>
    </source>
</evidence>
<dbReference type="EMBL" id="VHII01000015">
    <property type="protein sequence ID" value="KAF1379976.1"/>
    <property type="molecule type" value="Genomic_DNA"/>
</dbReference>
<feature type="domain" description="Peptidase S1" evidence="9">
    <location>
        <begin position="213"/>
        <end position="445"/>
    </location>
</feature>
<dbReference type="PANTHER" id="PTHR24253">
    <property type="entry name" value="TRANSMEMBRANE PROTEASE SERINE"/>
    <property type="match status" value="1"/>
</dbReference>
<evidence type="ECO:0000313" key="11">
    <source>
        <dbReference type="Proteomes" id="UP000465112"/>
    </source>
</evidence>
<dbReference type="InterPro" id="IPR033116">
    <property type="entry name" value="TRYPSIN_SER"/>
</dbReference>
<protein>
    <recommendedName>
        <fullName evidence="9">Peptidase S1 domain-containing protein</fullName>
    </recommendedName>
</protein>
<dbReference type="Pfam" id="PF00089">
    <property type="entry name" value="Trypsin"/>
    <property type="match status" value="3"/>
</dbReference>
<evidence type="ECO:0000256" key="8">
    <source>
        <dbReference type="SAM" id="MobiDB-lite"/>
    </source>
</evidence>
<dbReference type="FunFam" id="2.40.10.10:FF:000024">
    <property type="entry name" value="Serine protease 53"/>
    <property type="match status" value="2"/>
</dbReference>
<gene>
    <name evidence="10" type="ORF">PFLUV_G00181670</name>
</gene>
<keyword evidence="11" id="KW-1185">Reference proteome</keyword>
<evidence type="ECO:0000256" key="3">
    <source>
        <dbReference type="ARBA" id="ARBA00022801"/>
    </source>
</evidence>
<dbReference type="SMART" id="SM00020">
    <property type="entry name" value="Tryp_SPc"/>
    <property type="match status" value="3"/>
</dbReference>
<evidence type="ECO:0000256" key="5">
    <source>
        <dbReference type="ARBA" id="ARBA00023157"/>
    </source>
</evidence>
<dbReference type="Proteomes" id="UP000465112">
    <property type="component" value="Chromosome 15"/>
</dbReference>
<organism evidence="10 11">
    <name type="scientific">Perca fluviatilis</name>
    <name type="common">European perch</name>
    <dbReference type="NCBI Taxonomy" id="8168"/>
    <lineage>
        <taxon>Eukaryota</taxon>
        <taxon>Metazoa</taxon>
        <taxon>Chordata</taxon>
        <taxon>Craniata</taxon>
        <taxon>Vertebrata</taxon>
        <taxon>Euteleostomi</taxon>
        <taxon>Actinopterygii</taxon>
        <taxon>Neopterygii</taxon>
        <taxon>Teleostei</taxon>
        <taxon>Neoteleostei</taxon>
        <taxon>Acanthomorphata</taxon>
        <taxon>Eupercaria</taxon>
        <taxon>Perciformes</taxon>
        <taxon>Percoidei</taxon>
        <taxon>Percidae</taxon>
        <taxon>Percinae</taxon>
        <taxon>Perca</taxon>
    </lineage>
</organism>
<keyword evidence="2" id="KW-0732">Signal</keyword>
<dbReference type="CDD" id="cd00190">
    <property type="entry name" value="Tryp_SPc"/>
    <property type="match status" value="3"/>
</dbReference>
<dbReference type="Gene3D" id="2.40.10.10">
    <property type="entry name" value="Trypsin-like serine proteases"/>
    <property type="match status" value="3"/>
</dbReference>
<evidence type="ECO:0000256" key="1">
    <source>
        <dbReference type="ARBA" id="ARBA00022670"/>
    </source>
</evidence>
<evidence type="ECO:0000256" key="7">
    <source>
        <dbReference type="RuleBase" id="RU363034"/>
    </source>
</evidence>
<dbReference type="GO" id="GO:0004252">
    <property type="term" value="F:serine-type endopeptidase activity"/>
    <property type="evidence" value="ECO:0007669"/>
    <property type="project" value="InterPro"/>
</dbReference>
<dbReference type="PROSITE" id="PS50240">
    <property type="entry name" value="TRYPSIN_DOM"/>
    <property type="match status" value="3"/>
</dbReference>
<evidence type="ECO:0000256" key="2">
    <source>
        <dbReference type="ARBA" id="ARBA00022729"/>
    </source>
</evidence>
<dbReference type="InterPro" id="IPR018114">
    <property type="entry name" value="TRYPSIN_HIS"/>
</dbReference>
<dbReference type="PROSITE" id="PS00134">
    <property type="entry name" value="TRYPSIN_HIS"/>
    <property type="match status" value="1"/>
</dbReference>
<dbReference type="PRINTS" id="PR00722">
    <property type="entry name" value="CHYMOTRYPSIN"/>
</dbReference>
<sequence>MGGDCCSLLPKSLQGPNPNGVSRTVTEVIVNPNYNAIANDNDICLLQLSSPVTFTDFIVPICLAAPGSTFFSGVSSWVTGWGNIALGDPLPVPENLMGVNVPIVGNRQCNCDYGVGRITNNMICAGFSAGGKDSCQGDSGGPLVSKQGSRWILGGIVSFGNGCAEPNTPGVYTRVSQYQSWINSQITSSQPGFVTFTSTGTDMCGKTRLNTRIVGGQNAPPGNWPWQASLQTSGSHFCGGSLINSQWVVTAANCFLSIPASLTVSLGLQSLQGPNPNGVSRTVTKIIVNPNFDYMIGDNDICLLQLSSPVTFTDFIVPIYLAAPGSTFFSGVSSWVTGFGAIASGVYPPLPVNLMEVNVPIVGNRQCNCDYGVGRITNNMICAGLSAGGKGPCQGDSGSPLVSKQGSRWILGGIVSFGNGCAEPNTPGVYTRVSQYQSWINSQITSSQPGFVTFTSTGTDSDLRISCAGLPPPPTTLPPTTLPPTTLPPTTTTTLPPTTTTTLPTTTVCGITRLNTRIVGGQNAPPGNWPWQASLQTSGGHFCGGSLINSEWVLTAAHCFPSIPASLTVSLGLQSLQGPNPNGVSRTVTKVIVNPNYNAISYDNDICLLQLSSPVTFTDFLVPICLAAPGSTFFSGVSSWVTGFGAIASGVYPPLPVNLMEVNVPIMGNRQCNCDYGVGSITNNMICAGLSAGGKDTCQGDSGGPLVSKQGSRWILGGIVSFGNGCAQPNTPGVYTRVSQYQSWINSQITSSQPGFVTFTSTGTDSDLSISCAGLPPPPTTLPP</sequence>
<feature type="compositionally biased region" description="Pro residues" evidence="8">
    <location>
        <begin position="471"/>
        <end position="487"/>
    </location>
</feature>
<keyword evidence="4 7" id="KW-0720">Serine protease</keyword>
<comment type="caution">
    <text evidence="10">The sequence shown here is derived from an EMBL/GenBank/DDBJ whole genome shotgun (WGS) entry which is preliminary data.</text>
</comment>
<keyword evidence="5" id="KW-1015">Disulfide bond</keyword>
<evidence type="ECO:0000256" key="6">
    <source>
        <dbReference type="ARBA" id="ARBA00023180"/>
    </source>
</evidence>
<dbReference type="AlphaFoldDB" id="A0A6A5EBE0"/>
<feature type="domain" description="Peptidase S1" evidence="9">
    <location>
        <begin position="518"/>
        <end position="750"/>
    </location>
</feature>
<dbReference type="PANTHER" id="PTHR24253:SF144">
    <property type="entry name" value="CHYMOTRYPSIN-LIKE PROTEASE CTRL-1-RELATED"/>
    <property type="match status" value="1"/>
</dbReference>
<feature type="domain" description="Peptidase S1" evidence="9">
    <location>
        <begin position="1"/>
        <end position="187"/>
    </location>
</feature>
<dbReference type="InterPro" id="IPR001314">
    <property type="entry name" value="Peptidase_S1A"/>
</dbReference>
<dbReference type="SUPFAM" id="SSF50494">
    <property type="entry name" value="Trypsin-like serine proteases"/>
    <property type="match status" value="3"/>
</dbReference>